<keyword evidence="1" id="KW-0812">Transmembrane</keyword>
<reference evidence="2 3" key="1">
    <citation type="submission" date="2013-05" db="EMBL/GenBank/DDBJ databases">
        <title>Complete genome sequence of Bacillus thuringiensis YBT-1518, a typical strain with high toxicity to nematode.</title>
        <authorList>
            <person name="Wang P."/>
            <person name="Zhang C."/>
            <person name="Guo M."/>
            <person name="Guo S."/>
            <person name="Zhu Y."/>
            <person name="Zheng J."/>
            <person name="Zhu L."/>
            <person name="Ruan L."/>
            <person name="Peng D."/>
            <person name="Sun M."/>
        </authorList>
    </citation>
    <scope>NUCLEOTIDE SEQUENCE [LARGE SCALE GENOMIC DNA]</scope>
    <source>
        <strain evidence="2 3">YBT-1518</strain>
    </source>
</reference>
<evidence type="ECO:0000313" key="3">
    <source>
        <dbReference type="Proteomes" id="UP000018566"/>
    </source>
</evidence>
<feature type="transmembrane region" description="Helical" evidence="1">
    <location>
        <begin position="12"/>
        <end position="32"/>
    </location>
</feature>
<dbReference type="EMBL" id="CP005935">
    <property type="protein sequence ID" value="AHA70029.1"/>
    <property type="molecule type" value="Genomic_DNA"/>
</dbReference>
<dbReference type="KEGG" id="bthu:YBT1518_04060"/>
<name>A0A9W3PE79_BACTU</name>
<evidence type="ECO:0000256" key="1">
    <source>
        <dbReference type="SAM" id="Phobius"/>
    </source>
</evidence>
<evidence type="ECO:0000313" key="2">
    <source>
        <dbReference type="EMBL" id="AHA70029.1"/>
    </source>
</evidence>
<keyword evidence="1" id="KW-0472">Membrane</keyword>
<evidence type="ECO:0008006" key="4">
    <source>
        <dbReference type="Google" id="ProtNLM"/>
    </source>
</evidence>
<protein>
    <recommendedName>
        <fullName evidence="4">Bacteriocin biosynthesis protein</fullName>
    </recommendedName>
</protein>
<dbReference type="Pfam" id="PF10960">
    <property type="entry name" value="Holin_BhlA"/>
    <property type="match status" value="1"/>
</dbReference>
<accession>A0A9W3PE79</accession>
<organism evidence="2 3">
    <name type="scientific">Bacillus thuringiensis YBT-1518</name>
    <dbReference type="NCBI Taxonomy" id="529122"/>
    <lineage>
        <taxon>Bacteria</taxon>
        <taxon>Bacillati</taxon>
        <taxon>Bacillota</taxon>
        <taxon>Bacilli</taxon>
        <taxon>Bacillales</taxon>
        <taxon>Bacillaceae</taxon>
        <taxon>Bacillus</taxon>
        <taxon>Bacillus cereus group</taxon>
    </lineage>
</organism>
<keyword evidence="1" id="KW-1133">Transmembrane helix</keyword>
<proteinExistence type="predicted"/>
<gene>
    <name evidence="2" type="ORF">YBT1518_04060</name>
</gene>
<sequence length="84" mass="9740">MYTKGMRTVEEQIFNSMIQQGAFAALFVWMLFTTQKKNEQREEQYQKVIEKNQAVIEEQAKAFGSLSKDVSDIKQKIMGNGDEK</sequence>
<dbReference type="InterPro" id="IPR024405">
    <property type="entry name" value="Phage_BhlA/UviB"/>
</dbReference>
<dbReference type="Proteomes" id="UP000018566">
    <property type="component" value="Chromosome"/>
</dbReference>
<dbReference type="AlphaFoldDB" id="A0A9W3PE79"/>